<name>A0ABD0K2P9_9CAEN</name>
<dbReference type="Proteomes" id="UP001519460">
    <property type="component" value="Unassembled WGS sequence"/>
</dbReference>
<organism evidence="1 2">
    <name type="scientific">Batillaria attramentaria</name>
    <dbReference type="NCBI Taxonomy" id="370345"/>
    <lineage>
        <taxon>Eukaryota</taxon>
        <taxon>Metazoa</taxon>
        <taxon>Spiralia</taxon>
        <taxon>Lophotrochozoa</taxon>
        <taxon>Mollusca</taxon>
        <taxon>Gastropoda</taxon>
        <taxon>Caenogastropoda</taxon>
        <taxon>Sorbeoconcha</taxon>
        <taxon>Cerithioidea</taxon>
        <taxon>Batillariidae</taxon>
        <taxon>Batillaria</taxon>
    </lineage>
</organism>
<proteinExistence type="predicted"/>
<accession>A0ABD0K2P9</accession>
<protein>
    <submittedName>
        <fullName evidence="1">Uncharacterized protein</fullName>
    </submittedName>
</protein>
<dbReference type="EMBL" id="JACVVK020000261">
    <property type="protein sequence ID" value="KAK7481509.1"/>
    <property type="molecule type" value="Genomic_DNA"/>
</dbReference>
<evidence type="ECO:0000313" key="2">
    <source>
        <dbReference type="Proteomes" id="UP001519460"/>
    </source>
</evidence>
<keyword evidence="2" id="KW-1185">Reference proteome</keyword>
<dbReference type="AlphaFoldDB" id="A0ABD0K2P9"/>
<sequence length="322" mass="36393">MLSLVTPARSIAFVIPKRDQSKRGANKRRQNVSTEVVSRLSDEAKAFLVIQPLVQGKLGGLERRGRKKLLDDEVRVRRYGFRAGPNGKLLHSNGRGVKTSAGVSSAAEEAYVTVQKGTLPCESADPLDHEHEEAECALKQAYQEARHFHKRLVVRFRQAQLMFTFKRYHRLRAIIKEATREQHLLTLRQGARRQCTCSARKSRVSELESPEGSGTGWCVDNKVCDIAHVLMSAWGKLESLARSVIATAVPAYTPDPNSSADPTTPTPTCADHFRYRSRIILLQRHLEKLGRDYEKSKRSWLITRRYSSMKAMLERVAGVRMD</sequence>
<comment type="caution">
    <text evidence="1">The sequence shown here is derived from an EMBL/GenBank/DDBJ whole genome shotgun (WGS) entry which is preliminary data.</text>
</comment>
<reference evidence="1 2" key="1">
    <citation type="journal article" date="2023" name="Sci. Data">
        <title>Genome assembly of the Korean intertidal mud-creeper Batillaria attramentaria.</title>
        <authorList>
            <person name="Patra A.K."/>
            <person name="Ho P.T."/>
            <person name="Jun S."/>
            <person name="Lee S.J."/>
            <person name="Kim Y."/>
            <person name="Won Y.J."/>
        </authorList>
    </citation>
    <scope>NUCLEOTIDE SEQUENCE [LARGE SCALE GENOMIC DNA]</scope>
    <source>
        <strain evidence="1">Wonlab-2016</strain>
    </source>
</reference>
<gene>
    <name evidence="1" type="ORF">BaRGS_00027271</name>
</gene>
<evidence type="ECO:0000313" key="1">
    <source>
        <dbReference type="EMBL" id="KAK7481509.1"/>
    </source>
</evidence>